<reference evidence="1 2" key="1">
    <citation type="journal article" date="2010" name="Environ. Microbiol.">
        <title>Genomic analysis of oceanic cyanobacterial myoviruses compared with T4-like myoviruses from diverse hosts and environments.</title>
        <authorList>
            <person name="Sullivan M.B."/>
            <person name="Huang K.H."/>
            <person name="Ignacio-Espinoza J.C."/>
            <person name="Berlin A.M."/>
            <person name="Kelly L."/>
            <person name="Weigele P.R."/>
            <person name="DeFrancesco A.S."/>
            <person name="Kern S.E."/>
            <person name="Thompson L.R."/>
            <person name="Young S."/>
            <person name="Yandava C."/>
            <person name="Fu R."/>
            <person name="Krastins B."/>
            <person name="Chase M."/>
            <person name="Sarracino D."/>
            <person name="Osburne M.S."/>
            <person name="Henn M.R."/>
            <person name="Chisholm S.W."/>
        </authorList>
    </citation>
    <scope>NUCLEOTIDE SEQUENCE [LARGE SCALE GENOMIC DNA]</scope>
    <source>
        <strain evidence="1">8109-3</strain>
    </source>
</reference>
<evidence type="ECO:0000313" key="1">
    <source>
        <dbReference type="EMBL" id="ADO98112.1"/>
    </source>
</evidence>
<proteinExistence type="predicted"/>
<accession>E3SKW4</accession>
<sequence>MAQIDKIRSQCLSEMENHFAMQMSKLVDDLELENAEALVQEMMIEAEDFDDADLFLDDITDWSDADISNIQFQDINDIEVDN</sequence>
<keyword evidence="2" id="KW-1185">Reference proteome</keyword>
<dbReference type="Proteomes" id="UP000006527">
    <property type="component" value="Segment"/>
</dbReference>
<evidence type="ECO:0000313" key="2">
    <source>
        <dbReference type="Proteomes" id="UP000006527"/>
    </source>
</evidence>
<name>E3SKW4_9CAUD</name>
<protein>
    <submittedName>
        <fullName evidence="1">Uncharacterized protein</fullName>
    </submittedName>
</protein>
<dbReference type="KEGG" id="vg:10328615"/>
<organism evidence="1 2">
    <name type="scientific">Synechococcus phage S-SSM7</name>
    <dbReference type="NCBI Taxonomy" id="445686"/>
    <lineage>
        <taxon>Viruses</taxon>
        <taxon>Duplodnaviria</taxon>
        <taxon>Heunggongvirae</taxon>
        <taxon>Uroviricota</taxon>
        <taxon>Caudoviricetes</taxon>
        <taxon>Pantevenvirales</taxon>
        <taxon>Kyanoviridae</taxon>
        <taxon>Lipsvirus</taxon>
        <taxon>Lipsvirus ssm7</taxon>
    </lineage>
</organism>
<dbReference type="RefSeq" id="YP_004324099.1">
    <property type="nucleotide sequence ID" value="NC_015287.1"/>
</dbReference>
<gene>
    <name evidence="1" type="ORF">SSSM7_046</name>
</gene>
<dbReference type="GeneID" id="10328615"/>
<dbReference type="EMBL" id="GU071098">
    <property type="protein sequence ID" value="ADO98112.1"/>
    <property type="molecule type" value="Genomic_DNA"/>
</dbReference>